<dbReference type="GO" id="GO:0016887">
    <property type="term" value="F:ATP hydrolysis activity"/>
    <property type="evidence" value="ECO:0007669"/>
    <property type="project" value="InterPro"/>
</dbReference>
<dbReference type="GO" id="GO:0034775">
    <property type="term" value="P:glutathione transmembrane transport"/>
    <property type="evidence" value="ECO:0007669"/>
    <property type="project" value="InterPro"/>
</dbReference>
<accession>A0A506XTP0</accession>
<dbReference type="Gene3D" id="3.40.50.300">
    <property type="entry name" value="P-loop containing nucleotide triphosphate hydrolases"/>
    <property type="match status" value="2"/>
</dbReference>
<dbReference type="CDD" id="cd18584">
    <property type="entry name" value="ABC_6TM_AarD_CydD"/>
    <property type="match status" value="1"/>
</dbReference>
<protein>
    <submittedName>
        <fullName evidence="11">Thiol reductant ABC exporter subunit CydC</fullName>
    </submittedName>
</protein>
<dbReference type="NCBIfam" id="TIGR02868">
    <property type="entry name" value="CydC"/>
    <property type="match status" value="1"/>
</dbReference>
<dbReference type="EMBL" id="VHQG01000002">
    <property type="protein sequence ID" value="TPW76194.1"/>
    <property type="molecule type" value="Genomic_DNA"/>
</dbReference>
<feature type="transmembrane region" description="Helical" evidence="8">
    <location>
        <begin position="755"/>
        <end position="777"/>
    </location>
</feature>
<feature type="transmembrane region" description="Helical" evidence="8">
    <location>
        <begin position="672"/>
        <end position="694"/>
    </location>
</feature>
<dbReference type="OrthoDB" id="3237158at2"/>
<feature type="transmembrane region" description="Helical" evidence="8">
    <location>
        <begin position="33"/>
        <end position="54"/>
    </location>
</feature>
<dbReference type="Pfam" id="PF00005">
    <property type="entry name" value="ABC_tran"/>
    <property type="match status" value="1"/>
</dbReference>
<dbReference type="InterPro" id="IPR017871">
    <property type="entry name" value="ABC_transporter-like_CS"/>
</dbReference>
<feature type="domain" description="ABC transmembrane type-1" evidence="10">
    <location>
        <begin position="641"/>
        <end position="795"/>
    </location>
</feature>
<feature type="transmembrane region" description="Helical" evidence="8">
    <location>
        <begin position="887"/>
        <end position="911"/>
    </location>
</feature>
<dbReference type="PROSITE" id="PS00211">
    <property type="entry name" value="ABC_TRANSPORTER_1"/>
    <property type="match status" value="2"/>
</dbReference>
<evidence type="ECO:0000256" key="7">
    <source>
        <dbReference type="SAM" id="MobiDB-lite"/>
    </source>
</evidence>
<keyword evidence="6 8" id="KW-0472">Membrane</keyword>
<keyword evidence="4" id="KW-0067">ATP-binding</keyword>
<feature type="transmembrane region" description="Helical" evidence="8">
    <location>
        <begin position="74"/>
        <end position="95"/>
    </location>
</feature>
<dbReference type="SUPFAM" id="SSF90123">
    <property type="entry name" value="ABC transporter transmembrane region"/>
    <property type="match status" value="2"/>
</dbReference>
<feature type="transmembrane region" description="Helical" evidence="8">
    <location>
        <begin position="165"/>
        <end position="185"/>
    </location>
</feature>
<feature type="compositionally biased region" description="Basic and acidic residues" evidence="7">
    <location>
        <begin position="358"/>
        <end position="369"/>
    </location>
</feature>
<evidence type="ECO:0000313" key="12">
    <source>
        <dbReference type="Proteomes" id="UP000316252"/>
    </source>
</evidence>
<dbReference type="InterPro" id="IPR011527">
    <property type="entry name" value="ABC1_TM_dom"/>
</dbReference>
<gene>
    <name evidence="11" type="primary">cydC</name>
    <name evidence="11" type="ORF">FJ657_10340</name>
</gene>
<dbReference type="AlphaFoldDB" id="A0A506XTP0"/>
<feature type="transmembrane region" description="Helical" evidence="8">
    <location>
        <begin position="783"/>
        <end position="802"/>
    </location>
</feature>
<dbReference type="Proteomes" id="UP000316252">
    <property type="component" value="Unassembled WGS sequence"/>
</dbReference>
<dbReference type="GO" id="GO:0005886">
    <property type="term" value="C:plasma membrane"/>
    <property type="evidence" value="ECO:0007669"/>
    <property type="project" value="UniProtKB-SubCell"/>
</dbReference>
<feature type="domain" description="ABC transporter" evidence="9">
    <location>
        <begin position="981"/>
        <end position="1206"/>
    </location>
</feature>
<dbReference type="InterPro" id="IPR003593">
    <property type="entry name" value="AAA+_ATPase"/>
</dbReference>
<evidence type="ECO:0000256" key="6">
    <source>
        <dbReference type="ARBA" id="ARBA00023136"/>
    </source>
</evidence>
<dbReference type="PANTHER" id="PTHR24221">
    <property type="entry name" value="ATP-BINDING CASSETTE SUB-FAMILY B"/>
    <property type="match status" value="1"/>
</dbReference>
<evidence type="ECO:0000256" key="1">
    <source>
        <dbReference type="ARBA" id="ARBA00004651"/>
    </source>
</evidence>
<feature type="region of interest" description="Disordered" evidence="7">
    <location>
        <begin position="598"/>
        <end position="617"/>
    </location>
</feature>
<feature type="domain" description="ABC transmembrane type-1" evidence="10">
    <location>
        <begin position="34"/>
        <end position="310"/>
    </location>
</feature>
<name>A0A506XTP0_9MICO</name>
<feature type="transmembrane region" description="Helical" evidence="8">
    <location>
        <begin position="248"/>
        <end position="272"/>
    </location>
</feature>
<comment type="caution">
    <text evidence="11">The sequence shown here is derived from an EMBL/GenBank/DDBJ whole genome shotgun (WGS) entry which is preliminary data.</text>
</comment>
<dbReference type="InterPro" id="IPR039421">
    <property type="entry name" value="Type_1_exporter"/>
</dbReference>
<organism evidence="11 12">
    <name type="scientific">Schumannella soli</name>
    <dbReference type="NCBI Taxonomy" id="2590779"/>
    <lineage>
        <taxon>Bacteria</taxon>
        <taxon>Bacillati</taxon>
        <taxon>Actinomycetota</taxon>
        <taxon>Actinomycetes</taxon>
        <taxon>Micrococcales</taxon>
        <taxon>Microbacteriaceae</taxon>
        <taxon>Schumannella</taxon>
    </lineage>
</organism>
<keyword evidence="3" id="KW-0547">Nucleotide-binding</keyword>
<proteinExistence type="predicted"/>
<dbReference type="InterPro" id="IPR036640">
    <property type="entry name" value="ABC1_TM_sf"/>
</dbReference>
<keyword evidence="2 8" id="KW-0812">Transmembrane</keyword>
<dbReference type="Gene3D" id="1.20.1560.10">
    <property type="entry name" value="ABC transporter type 1, transmembrane domain"/>
    <property type="match status" value="2"/>
</dbReference>
<evidence type="ECO:0000256" key="5">
    <source>
        <dbReference type="ARBA" id="ARBA00022989"/>
    </source>
</evidence>
<dbReference type="PROSITE" id="PS50929">
    <property type="entry name" value="ABC_TM1F"/>
    <property type="match status" value="2"/>
</dbReference>
<dbReference type="RefSeq" id="WP_141163550.1">
    <property type="nucleotide sequence ID" value="NZ_VHQG01000002.1"/>
</dbReference>
<dbReference type="PANTHER" id="PTHR24221:SF654">
    <property type="entry name" value="ATP-BINDING CASSETTE SUB-FAMILY B MEMBER 6"/>
    <property type="match status" value="1"/>
</dbReference>
<feature type="transmembrane region" description="Helical" evidence="8">
    <location>
        <begin position="860"/>
        <end position="881"/>
    </location>
</feature>
<evidence type="ECO:0000256" key="2">
    <source>
        <dbReference type="ARBA" id="ARBA00022692"/>
    </source>
</evidence>
<dbReference type="GO" id="GO:0045454">
    <property type="term" value="P:cell redox homeostasis"/>
    <property type="evidence" value="ECO:0007669"/>
    <property type="project" value="InterPro"/>
</dbReference>
<evidence type="ECO:0000313" key="11">
    <source>
        <dbReference type="EMBL" id="TPW76194.1"/>
    </source>
</evidence>
<evidence type="ECO:0000256" key="4">
    <source>
        <dbReference type="ARBA" id="ARBA00022840"/>
    </source>
</evidence>
<dbReference type="InterPro" id="IPR027417">
    <property type="entry name" value="P-loop_NTPase"/>
</dbReference>
<dbReference type="SMART" id="SM00382">
    <property type="entry name" value="AAA"/>
    <property type="match status" value="2"/>
</dbReference>
<dbReference type="SUPFAM" id="SSF52540">
    <property type="entry name" value="P-loop containing nucleoside triphosphate hydrolases"/>
    <property type="match status" value="2"/>
</dbReference>
<feature type="region of interest" description="Disordered" evidence="7">
    <location>
        <begin position="358"/>
        <end position="377"/>
    </location>
</feature>
<feature type="domain" description="ABC transporter" evidence="9">
    <location>
        <begin position="347"/>
        <end position="582"/>
    </location>
</feature>
<dbReference type="Pfam" id="PF00664">
    <property type="entry name" value="ABC_membrane"/>
    <property type="match status" value="1"/>
</dbReference>
<evidence type="ECO:0000259" key="10">
    <source>
        <dbReference type="PROSITE" id="PS50929"/>
    </source>
</evidence>
<feature type="transmembrane region" description="Helical" evidence="8">
    <location>
        <begin position="138"/>
        <end position="159"/>
    </location>
</feature>
<dbReference type="GO" id="GO:0140359">
    <property type="term" value="F:ABC-type transporter activity"/>
    <property type="evidence" value="ECO:0007669"/>
    <property type="project" value="InterPro"/>
</dbReference>
<keyword evidence="12" id="KW-1185">Reference proteome</keyword>
<evidence type="ECO:0000259" key="9">
    <source>
        <dbReference type="PROSITE" id="PS50893"/>
    </source>
</evidence>
<evidence type="ECO:0000256" key="8">
    <source>
        <dbReference type="SAM" id="Phobius"/>
    </source>
</evidence>
<evidence type="ECO:0000256" key="3">
    <source>
        <dbReference type="ARBA" id="ARBA00022741"/>
    </source>
</evidence>
<dbReference type="InterPro" id="IPR014223">
    <property type="entry name" value="ABC_CydC/D"/>
</dbReference>
<feature type="transmembrane region" description="Helical" evidence="8">
    <location>
        <begin position="640"/>
        <end position="666"/>
    </location>
</feature>
<comment type="subcellular location">
    <subcellularLocation>
        <location evidence="1">Cell membrane</location>
        <topology evidence="1">Multi-pass membrane protein</topology>
    </subcellularLocation>
</comment>
<dbReference type="InterPro" id="IPR003439">
    <property type="entry name" value="ABC_transporter-like_ATP-bd"/>
</dbReference>
<dbReference type="PROSITE" id="PS50893">
    <property type="entry name" value="ABC_TRANSPORTER_2"/>
    <property type="match status" value="2"/>
</dbReference>
<keyword evidence="5 8" id="KW-1133">Transmembrane helix</keyword>
<reference evidence="11 12" key="1">
    <citation type="submission" date="2019-06" db="EMBL/GenBank/DDBJ databases">
        <authorList>
            <person name="Li F."/>
        </authorList>
    </citation>
    <scope>NUCLEOTIDE SEQUENCE [LARGE SCALE GENOMIC DNA]</scope>
    <source>
        <strain evidence="11 12">10F1D-1</strain>
    </source>
</reference>
<sequence>MSDTADRARRAETGIGRDPQLQRELLLRDRPRLVGLTLLTLLRAAGVLLIAEGLARGITAAVAGDAGPVMDAPLLLLAGGILARIVAEWATRVVAARTGSGIKAEQRRGLLGALLRPGVDTPRVALLAGRRLDELDRYFLDVVPATLGVAVVPAAVLVRVLGADLLSTIILVLTLPLVPVFLALVGMHTRDEVARASTALDRLAAHLVELARGLPVIVGLGRLDEQRTALTGIAERHRRATVRTLRTAFLSALVLELIATISVAVVAVVIGIRLIGGALPLETALLVLVLAPECFAPFRALGSAFHAAEDGLDALRRARMLISGGREPEQIVAHRVALDDADAMPAVRLAGVSVTYVEPRESEEAERNDPTTPHPPVGRTPALARMDAEHRGPGLIAVTARSGGGKSTLLTLLADRLAPEALVLGEVTTPAPAAVARQHPRTTEPRVLDELLLWSDGAEGASRAMAERLGLLPLLGHDPATLSPGELRRLAVARAALRLDAGARMAVLDEPSSQLDAASAATVRGLIHELAAEHLVVVATHDPLLVALADRRWSLDDTASAIPATTADEPGSLAARGAEAGTPSAVLPTAMAARERQAQPADRAISTAHEAEPDDETALRASRPRLAAIATLLAPELPRLLVAAVLGAAATASAAALTGVSGWLIVRAGEHVAIMYLLVAIVGVRFFGIARAVLRYLERLFGHDAALRGAARLRGRLWSALAALGPGYRRATRSGETLDMLVGVADTVRDLLPRVVTPVLGAALSLAAWIAASAIVLPDSLAVTLPAALFALVAAPVTTLLADGAATRRIEVERAELLRGAATAGDAADELVPAGLADRALTALRGTASRLTRAEHRGSFAAGAGSAVVLAALGVATVLLLDLSARAVAAGSLTGPFVAVLALLPLALIEAGESAVDAARRAPALVDALGRIAAVPTGSTAEPTRSTRRASATTTVHDAQLPAGDAIAASSGRDLDGSPALVLDGVALRWPGGSRVVDGLDAVATPSQWLVVDGPSGSGKSTLLSAVLGQLAPEEGRILLPETPTTAAPANPASPHEGPRVTWAPQDAHVFDASLRANLRLGRPAADAPDDDELIEVLHRVGLGRVLDARDGLDTRVGAGGAALSGGERQRLAVARTLLSRADVVLIDEPTAHLDAATASALLAELRSALDGRIVVLVSHDPGAAEPGDLRLTLGAGATHRQPLLVL</sequence>
<dbReference type="GO" id="GO:0005524">
    <property type="term" value="F:ATP binding"/>
    <property type="evidence" value="ECO:0007669"/>
    <property type="project" value="UniProtKB-KW"/>
</dbReference>